<dbReference type="GO" id="GO:0005886">
    <property type="term" value="C:plasma membrane"/>
    <property type="evidence" value="ECO:0007669"/>
    <property type="project" value="TreeGrafter"/>
</dbReference>
<dbReference type="AlphaFoldDB" id="A0A6L5YT26"/>
<keyword evidence="4 7" id="KW-0812">Transmembrane</keyword>
<evidence type="ECO:0000256" key="1">
    <source>
        <dbReference type="ARBA" id="ARBA00004141"/>
    </source>
</evidence>
<feature type="transmembrane region" description="Helical" evidence="7">
    <location>
        <begin position="270"/>
        <end position="296"/>
    </location>
</feature>
<dbReference type="InterPro" id="IPR001173">
    <property type="entry name" value="Glyco_trans_2-like"/>
</dbReference>
<keyword evidence="2" id="KW-0328">Glycosyltransferase</keyword>
<evidence type="ECO:0000256" key="3">
    <source>
        <dbReference type="ARBA" id="ARBA00022679"/>
    </source>
</evidence>
<evidence type="ECO:0000256" key="7">
    <source>
        <dbReference type="SAM" id="Phobius"/>
    </source>
</evidence>
<keyword evidence="10" id="KW-1185">Reference proteome</keyword>
<sequence length="316" mass="36342">MERKEKLYLVIPCYNEEEVLHETEHRLTVKLNQMIADGLISDESRMVFVDDGSKDRTWNIITELHEKNPLVLGIKSSRNRGHQNTLLAGLMTVKDECDMVVSMDADLQDDIEVLDQFVQQYYDGCEIVYGVRSARKTDTFFKKFTAEGFYKLMEWMGVEIVFNHADYRLMSSRALQELAKYKEVNLFLRGIVPMIGFKTGIVTYERHERFAGESKYPLKKMLSFAMDGITSLSIKPIRFITGLGITLFVISIILLVYYTIGYFLGNTTPGWATIVVSIWGIGGLQLLAIGVIGEYIGKIYMETKERPRYIIEEFLK</sequence>
<feature type="domain" description="Glycosyltransferase 2-like" evidence="8">
    <location>
        <begin position="9"/>
        <end position="178"/>
    </location>
</feature>
<dbReference type="EMBL" id="VUNI01000021">
    <property type="protein sequence ID" value="MST75610.1"/>
    <property type="molecule type" value="Genomic_DNA"/>
</dbReference>
<dbReference type="PANTHER" id="PTHR48090:SF1">
    <property type="entry name" value="PROPHAGE BACTOPRENOL GLUCOSYL TRANSFERASE HOMOLOG"/>
    <property type="match status" value="1"/>
</dbReference>
<comment type="subcellular location">
    <subcellularLocation>
        <location evidence="1">Membrane</location>
        <topology evidence="1">Multi-pass membrane protein</topology>
    </subcellularLocation>
</comment>
<dbReference type="InterPro" id="IPR050256">
    <property type="entry name" value="Glycosyltransferase_2"/>
</dbReference>
<evidence type="ECO:0000313" key="10">
    <source>
        <dbReference type="Proteomes" id="UP000474024"/>
    </source>
</evidence>
<keyword evidence="3 9" id="KW-0808">Transferase</keyword>
<dbReference type="RefSeq" id="WP_154430576.1">
    <property type="nucleotide sequence ID" value="NZ_VUNI01000021.1"/>
</dbReference>
<reference evidence="9 10" key="1">
    <citation type="submission" date="2019-08" db="EMBL/GenBank/DDBJ databases">
        <title>In-depth cultivation of the pig gut microbiome towards novel bacterial diversity and tailored functional studies.</title>
        <authorList>
            <person name="Wylensek D."/>
            <person name="Hitch T.C.A."/>
            <person name="Clavel T."/>
        </authorList>
    </citation>
    <scope>NUCLEOTIDE SEQUENCE [LARGE SCALE GENOMIC DNA]</scope>
    <source>
        <strain evidence="9 10">MUC/MUC-530-WT-4D</strain>
    </source>
</reference>
<proteinExistence type="predicted"/>
<gene>
    <name evidence="9" type="ORF">FYJ75_11370</name>
</gene>
<evidence type="ECO:0000256" key="5">
    <source>
        <dbReference type="ARBA" id="ARBA00022989"/>
    </source>
</evidence>
<dbReference type="Proteomes" id="UP000474024">
    <property type="component" value="Unassembled WGS sequence"/>
</dbReference>
<comment type="caution">
    <text evidence="9">The sequence shown here is derived from an EMBL/GenBank/DDBJ whole genome shotgun (WGS) entry which is preliminary data.</text>
</comment>
<evidence type="ECO:0000256" key="2">
    <source>
        <dbReference type="ARBA" id="ARBA00022676"/>
    </source>
</evidence>
<dbReference type="SUPFAM" id="SSF53448">
    <property type="entry name" value="Nucleotide-diphospho-sugar transferases"/>
    <property type="match status" value="1"/>
</dbReference>
<keyword evidence="6 7" id="KW-0472">Membrane</keyword>
<protein>
    <submittedName>
        <fullName evidence="9">Glycosyltransferase family 2 protein</fullName>
    </submittedName>
</protein>
<dbReference type="GO" id="GO:0016757">
    <property type="term" value="F:glycosyltransferase activity"/>
    <property type="evidence" value="ECO:0007669"/>
    <property type="project" value="UniProtKB-KW"/>
</dbReference>
<dbReference type="Gene3D" id="3.90.550.10">
    <property type="entry name" value="Spore Coat Polysaccharide Biosynthesis Protein SpsA, Chain A"/>
    <property type="match status" value="1"/>
</dbReference>
<evidence type="ECO:0000313" key="9">
    <source>
        <dbReference type="EMBL" id="MST75610.1"/>
    </source>
</evidence>
<dbReference type="PANTHER" id="PTHR48090">
    <property type="entry name" value="UNDECAPRENYL-PHOSPHATE 4-DEOXY-4-FORMAMIDO-L-ARABINOSE TRANSFERASE-RELATED"/>
    <property type="match status" value="1"/>
</dbReference>
<evidence type="ECO:0000259" key="8">
    <source>
        <dbReference type="Pfam" id="PF00535"/>
    </source>
</evidence>
<keyword evidence="5 7" id="KW-1133">Transmembrane helix</keyword>
<dbReference type="CDD" id="cd04187">
    <property type="entry name" value="DPM1_like_bac"/>
    <property type="match status" value="1"/>
</dbReference>
<evidence type="ECO:0000256" key="6">
    <source>
        <dbReference type="ARBA" id="ARBA00023136"/>
    </source>
</evidence>
<organism evidence="9 10">
    <name type="scientific">Roseburia porci</name>
    <dbReference type="NCBI Taxonomy" id="2605790"/>
    <lineage>
        <taxon>Bacteria</taxon>
        <taxon>Bacillati</taxon>
        <taxon>Bacillota</taxon>
        <taxon>Clostridia</taxon>
        <taxon>Lachnospirales</taxon>
        <taxon>Lachnospiraceae</taxon>
        <taxon>Roseburia</taxon>
    </lineage>
</organism>
<dbReference type="InterPro" id="IPR029044">
    <property type="entry name" value="Nucleotide-diphossugar_trans"/>
</dbReference>
<name>A0A6L5YT26_9FIRM</name>
<dbReference type="Pfam" id="PF00535">
    <property type="entry name" value="Glycos_transf_2"/>
    <property type="match status" value="1"/>
</dbReference>
<feature type="transmembrane region" description="Helical" evidence="7">
    <location>
        <begin position="239"/>
        <end position="264"/>
    </location>
</feature>
<accession>A0A6L5YT26</accession>
<evidence type="ECO:0000256" key="4">
    <source>
        <dbReference type="ARBA" id="ARBA00022692"/>
    </source>
</evidence>